<gene>
    <name evidence="1" type="ORF">PISL3812_00291</name>
</gene>
<keyword evidence="2" id="KW-1185">Reference proteome</keyword>
<dbReference type="Pfam" id="PF11951">
    <property type="entry name" value="Fungal_trans_2"/>
    <property type="match status" value="1"/>
</dbReference>
<dbReference type="Proteomes" id="UP000054383">
    <property type="component" value="Unassembled WGS sequence"/>
</dbReference>
<evidence type="ECO:0008006" key="3">
    <source>
        <dbReference type="Google" id="ProtNLM"/>
    </source>
</evidence>
<name>A0A0U1LIX0_TALIS</name>
<accession>A0A0U1LIX0</accession>
<dbReference type="EMBL" id="CVMT01000001">
    <property type="protein sequence ID" value="CRG82944.1"/>
    <property type="molecule type" value="Genomic_DNA"/>
</dbReference>
<protein>
    <recommendedName>
        <fullName evidence="3">Transcription factor domain-containing protein</fullName>
    </recommendedName>
</protein>
<dbReference type="STRING" id="28573.A0A0U1LIX0"/>
<evidence type="ECO:0000313" key="2">
    <source>
        <dbReference type="Proteomes" id="UP000054383"/>
    </source>
</evidence>
<organism evidence="1 2">
    <name type="scientific">Talaromyces islandicus</name>
    <name type="common">Penicillium islandicum</name>
    <dbReference type="NCBI Taxonomy" id="28573"/>
    <lineage>
        <taxon>Eukaryota</taxon>
        <taxon>Fungi</taxon>
        <taxon>Dikarya</taxon>
        <taxon>Ascomycota</taxon>
        <taxon>Pezizomycotina</taxon>
        <taxon>Eurotiomycetes</taxon>
        <taxon>Eurotiomycetidae</taxon>
        <taxon>Eurotiales</taxon>
        <taxon>Trichocomaceae</taxon>
        <taxon>Talaromyces</taxon>
        <taxon>Talaromyces sect. Islandici</taxon>
    </lineage>
</organism>
<sequence>MSVVREDLWWLSAFQPLISHFLDDYLPPHASGSVPYQSPVYWAEAFLSFLDSQSTIVNASLSALTLAHLANSKCDVALAQLGRHYYGLAMQQICALQEPKHPTALVRTGMILGLYELYNQPLGHHHAWQVHVQAAYSLMRELEFPHQALNKHDLRRLFTIEVGLTISLIL</sequence>
<proteinExistence type="predicted"/>
<reference evidence="1 2" key="1">
    <citation type="submission" date="2015-04" db="EMBL/GenBank/DDBJ databases">
        <authorList>
            <person name="Syromyatnikov M.Y."/>
            <person name="Popov V.N."/>
        </authorList>
    </citation>
    <scope>NUCLEOTIDE SEQUENCE [LARGE SCALE GENOMIC DNA]</scope>
    <source>
        <strain evidence="1">WF-38-12</strain>
    </source>
</reference>
<dbReference type="OrthoDB" id="4450638at2759"/>
<dbReference type="InterPro" id="IPR021858">
    <property type="entry name" value="Fun_TF"/>
</dbReference>
<evidence type="ECO:0000313" key="1">
    <source>
        <dbReference type="EMBL" id="CRG82944.1"/>
    </source>
</evidence>
<dbReference type="AlphaFoldDB" id="A0A0U1LIX0"/>